<sequence>MKYIKLIEDLLKNYEYNKVRVTFLRNQIQRLSSEEENEYIRSKMLKGGYSGKVTRFVIENGKEVATLNNVEATADNYKEKIEEEYKMVLREIEQEIKQLSYDISIIDDSLALIKGINEKYYIILKQNYVHKCPMEIVAESMHMSRSRCYELRKQAVELIVKIVYGERLLLQQIAENK</sequence>
<comment type="caution">
    <text evidence="1">The sequence shown here is derived from an EMBL/GenBank/DDBJ whole genome shotgun (WGS) entry which is preliminary data.</text>
</comment>
<name>A0ACB5UHV7_9FIRM</name>
<dbReference type="Proteomes" id="UP001374599">
    <property type="component" value="Unassembled WGS sequence"/>
</dbReference>
<protein>
    <submittedName>
        <fullName evidence="1">Uncharacterized protein</fullName>
    </submittedName>
</protein>
<evidence type="ECO:0000313" key="2">
    <source>
        <dbReference type="Proteomes" id="UP001374599"/>
    </source>
</evidence>
<organism evidence="1 2">
    <name type="scientific">Vallitalea maricola</name>
    <dbReference type="NCBI Taxonomy" id="3074433"/>
    <lineage>
        <taxon>Bacteria</taxon>
        <taxon>Bacillati</taxon>
        <taxon>Bacillota</taxon>
        <taxon>Clostridia</taxon>
        <taxon>Lachnospirales</taxon>
        <taxon>Vallitaleaceae</taxon>
        <taxon>Vallitalea</taxon>
    </lineage>
</organism>
<keyword evidence="2" id="KW-1185">Reference proteome</keyword>
<reference evidence="1" key="1">
    <citation type="submission" date="2023-09" db="EMBL/GenBank/DDBJ databases">
        <title>Vallitalea sediminicola and Vallitalea maricola sp. nov., anaerobic bacteria isolated from marine sediment.</title>
        <authorList>
            <person name="Hirano S."/>
            <person name="Maeda A."/>
            <person name="Terahara T."/>
            <person name="Mori K."/>
            <person name="Hamada M."/>
            <person name="Matsumoto R."/>
            <person name="Kobayashi T."/>
        </authorList>
    </citation>
    <scope>NUCLEOTIDE SEQUENCE</scope>
    <source>
        <strain evidence="1">AN17-2</strain>
    </source>
</reference>
<proteinExistence type="predicted"/>
<accession>A0ACB5UHV7</accession>
<evidence type="ECO:0000313" key="1">
    <source>
        <dbReference type="EMBL" id="GMQ62124.1"/>
    </source>
</evidence>
<gene>
    <name evidence="1" type="ORF">AN2V17_13550</name>
</gene>
<dbReference type="EMBL" id="BTPU01000020">
    <property type="protein sequence ID" value="GMQ62124.1"/>
    <property type="molecule type" value="Genomic_DNA"/>
</dbReference>